<feature type="region of interest" description="Disordered" evidence="1">
    <location>
        <begin position="304"/>
        <end position="323"/>
    </location>
</feature>
<dbReference type="Proteomes" id="UP000779070">
    <property type="component" value="Unassembled WGS sequence"/>
</dbReference>
<protein>
    <recommendedName>
        <fullName evidence="4">TnsE C-terminal domain-containing protein</fullName>
    </recommendedName>
</protein>
<name>A0ABS3A3Z0_9VIBR</name>
<evidence type="ECO:0000313" key="3">
    <source>
        <dbReference type="Proteomes" id="UP000779070"/>
    </source>
</evidence>
<proteinExistence type="predicted"/>
<sequence length="617" mass="70872">MDSFDINSLTNFDERFWRIDWFGYLSYYDEKGERRSTPLVDVYLSPLVSRPEYVKTFNSKKVSDYQNSRKVTAPVGYLTVLRLGDIWHKGRLYHRPDYQQLTANNLDIDAKNIETLRVSKRQSNGQYLVPYSHHPYHMTAPSAYCEVFYYESTKIIIPHWVILQAYFSRCSYLFTQLFRFGLELSSIYSLKDSFIEDGHGYLQIKKRVHDIAALDVARIAWNSAANKAYSMVSYNLAMANNNHWPITPKSQFPFTGKTSLTLKGKYLAQEQDGVNSRPFFAFQILSCTAEYPCDELTFYRDNPGKVDDAPVSSPKRLPENRKPRNIPRIKNTVELTPHQEPDNDLENLILSVQESTKLLGTAKVKVEKKYKNLSSTNTPRPSINLKDINTANTGEGCLHGDGAPAEFTQSSEGDEKNKKELFLFPSKICRLEIFRRVCQKLANFKNVKGISFVSVNGHLLKSSGDYSFFPKTFTPTGRDRTWRYLDYIKGSDSTKAQQRRALIAHIVTDDASLYVIEVERRMTESADKNGWIELDNIAMLSLHSNTEMAIETKALEHLLLKCAEESGTWLHRNTKPSIYGFEIKTIKHPENETIFTPEIHDQRIISILESALGVKFE</sequence>
<evidence type="ECO:0000313" key="2">
    <source>
        <dbReference type="EMBL" id="MBN3579205.1"/>
    </source>
</evidence>
<dbReference type="EMBL" id="JAFHLB010000022">
    <property type="protein sequence ID" value="MBN3579205.1"/>
    <property type="molecule type" value="Genomic_DNA"/>
</dbReference>
<dbReference type="RefSeq" id="WP_206371202.1">
    <property type="nucleotide sequence ID" value="NZ_CAWPTM010000093.1"/>
</dbReference>
<gene>
    <name evidence="2" type="ORF">JYA62_16200</name>
</gene>
<evidence type="ECO:0008006" key="4">
    <source>
        <dbReference type="Google" id="ProtNLM"/>
    </source>
</evidence>
<reference evidence="2 3" key="1">
    <citation type="submission" date="2021-02" db="EMBL/GenBank/DDBJ databases">
        <title>Draft Genome Sequences of 5 Vibrio neptunius Strains Isolated From of Bivalve Hatcheries.</title>
        <authorList>
            <person name="Galvis F."/>
            <person name="Barja J.L."/>
            <person name="Lemos M.L."/>
            <person name="Balado M."/>
        </authorList>
    </citation>
    <scope>NUCLEOTIDE SEQUENCE [LARGE SCALE GENOMIC DNA]</scope>
    <source>
        <strain evidence="2 3">PP-145.98</strain>
    </source>
</reference>
<evidence type="ECO:0000256" key="1">
    <source>
        <dbReference type="SAM" id="MobiDB-lite"/>
    </source>
</evidence>
<keyword evidence="3" id="KW-1185">Reference proteome</keyword>
<comment type="caution">
    <text evidence="2">The sequence shown here is derived from an EMBL/GenBank/DDBJ whole genome shotgun (WGS) entry which is preliminary data.</text>
</comment>
<accession>A0ABS3A3Z0</accession>
<organism evidence="2 3">
    <name type="scientific">Vibrio neptunius</name>
    <dbReference type="NCBI Taxonomy" id="170651"/>
    <lineage>
        <taxon>Bacteria</taxon>
        <taxon>Pseudomonadati</taxon>
        <taxon>Pseudomonadota</taxon>
        <taxon>Gammaproteobacteria</taxon>
        <taxon>Vibrionales</taxon>
        <taxon>Vibrionaceae</taxon>
        <taxon>Vibrio</taxon>
    </lineage>
</organism>